<dbReference type="EMBL" id="CVRI01000072">
    <property type="protein sequence ID" value="CRL07579.1"/>
    <property type="molecule type" value="Genomic_DNA"/>
</dbReference>
<sequence length="69" mass="8142">MDSRSGPGLEKEKHLRSELRDCKKRFHFHSSVEETVKEKGDRVCGCQDSGFEIYERFMGEKRYFLLGQL</sequence>
<dbReference type="Proteomes" id="UP000183832">
    <property type="component" value="Unassembled WGS sequence"/>
</dbReference>
<gene>
    <name evidence="1" type="ORF">CLUMA_CG020544</name>
</gene>
<organism evidence="1 2">
    <name type="scientific">Clunio marinus</name>
    <dbReference type="NCBI Taxonomy" id="568069"/>
    <lineage>
        <taxon>Eukaryota</taxon>
        <taxon>Metazoa</taxon>
        <taxon>Ecdysozoa</taxon>
        <taxon>Arthropoda</taxon>
        <taxon>Hexapoda</taxon>
        <taxon>Insecta</taxon>
        <taxon>Pterygota</taxon>
        <taxon>Neoptera</taxon>
        <taxon>Endopterygota</taxon>
        <taxon>Diptera</taxon>
        <taxon>Nematocera</taxon>
        <taxon>Chironomoidea</taxon>
        <taxon>Chironomidae</taxon>
        <taxon>Clunio</taxon>
    </lineage>
</organism>
<evidence type="ECO:0000313" key="2">
    <source>
        <dbReference type="Proteomes" id="UP000183832"/>
    </source>
</evidence>
<dbReference type="AlphaFoldDB" id="A0A1J1J594"/>
<protein>
    <submittedName>
        <fullName evidence="1">CLUMA_CG020544, isoform A</fullName>
    </submittedName>
</protein>
<evidence type="ECO:0000313" key="1">
    <source>
        <dbReference type="EMBL" id="CRL07579.1"/>
    </source>
</evidence>
<name>A0A1J1J594_9DIPT</name>
<keyword evidence="2" id="KW-1185">Reference proteome</keyword>
<accession>A0A1J1J594</accession>
<proteinExistence type="predicted"/>
<reference evidence="1 2" key="1">
    <citation type="submission" date="2015-04" db="EMBL/GenBank/DDBJ databases">
        <authorList>
            <person name="Syromyatnikov M.Y."/>
            <person name="Popov V.N."/>
        </authorList>
    </citation>
    <scope>NUCLEOTIDE SEQUENCE [LARGE SCALE GENOMIC DNA]</scope>
</reference>